<proteinExistence type="predicted"/>
<sequence length="182" mass="20595">MGREINITDAAAQLGLSVPAMYKIARRFVALKLLQETRQMKRAGRAIRYYCAPAEFFVPFSVLGLEQIGELNRQAHLERFNTNLAHTLRCELPPGWGTRTGLLPSGERYYSITSAEGELLEQFSDSSPLMLSGWNLLKLTRQEARTLQRQLVQLLEPYLSRPAGGEEHYLTGIFLVRDGPQE</sequence>
<comment type="caution">
    <text evidence="1">The sequence shown here is derived from an EMBL/GenBank/DDBJ whole genome shotgun (WGS) entry which is preliminary data.</text>
</comment>
<name>A0A418VC56_9DEIO</name>
<dbReference type="AlphaFoldDB" id="A0A418VC56"/>
<keyword evidence="2" id="KW-1185">Reference proteome</keyword>
<protein>
    <submittedName>
        <fullName evidence="1">Uncharacterized protein</fullName>
    </submittedName>
</protein>
<accession>A0A418VC56</accession>
<reference evidence="1 2" key="1">
    <citation type="submission" date="2018-09" db="EMBL/GenBank/DDBJ databases">
        <authorList>
            <person name="Zhu H."/>
        </authorList>
    </citation>
    <scope>NUCLEOTIDE SEQUENCE [LARGE SCALE GENOMIC DNA]</scope>
    <source>
        <strain evidence="1 2">K2S05-167</strain>
    </source>
</reference>
<dbReference type="Proteomes" id="UP000286287">
    <property type="component" value="Unassembled WGS sequence"/>
</dbReference>
<organism evidence="1 2">
    <name type="scientific">Deinococcus cavernae</name>
    <dbReference type="NCBI Taxonomy" id="2320857"/>
    <lineage>
        <taxon>Bacteria</taxon>
        <taxon>Thermotogati</taxon>
        <taxon>Deinococcota</taxon>
        <taxon>Deinococci</taxon>
        <taxon>Deinococcales</taxon>
        <taxon>Deinococcaceae</taxon>
        <taxon>Deinococcus</taxon>
    </lineage>
</organism>
<gene>
    <name evidence="1" type="ORF">D3875_11670</name>
</gene>
<evidence type="ECO:0000313" key="1">
    <source>
        <dbReference type="EMBL" id="RJF73697.1"/>
    </source>
</evidence>
<evidence type="ECO:0000313" key="2">
    <source>
        <dbReference type="Proteomes" id="UP000286287"/>
    </source>
</evidence>
<dbReference type="EMBL" id="QYUJ01000014">
    <property type="protein sequence ID" value="RJF73697.1"/>
    <property type="molecule type" value="Genomic_DNA"/>
</dbReference>
<dbReference type="OrthoDB" id="62930at2"/>